<dbReference type="PANTHER" id="PTHR22731:SF3">
    <property type="entry name" value="RIBONUCLEASES P_MRP PROTEIN SUBUNIT POP1"/>
    <property type="match status" value="1"/>
</dbReference>
<dbReference type="SUPFAM" id="SSF103025">
    <property type="entry name" value="Folate-binding domain"/>
    <property type="match status" value="1"/>
</dbReference>
<evidence type="ECO:0000256" key="2">
    <source>
        <dbReference type="ARBA" id="ARBA00022694"/>
    </source>
</evidence>
<dbReference type="InterPro" id="IPR039182">
    <property type="entry name" value="Pop1"/>
</dbReference>
<feature type="domain" description="POP1 C-terminal" evidence="6">
    <location>
        <begin position="589"/>
        <end position="635"/>
    </location>
</feature>
<dbReference type="InterPro" id="IPR009723">
    <property type="entry name" value="Pop1_N"/>
</dbReference>
<dbReference type="Pfam" id="PF06978">
    <property type="entry name" value="POP1_N"/>
    <property type="match status" value="1"/>
</dbReference>
<feature type="domain" description="POPLD" evidence="5">
    <location>
        <begin position="377"/>
        <end position="467"/>
    </location>
</feature>
<accession>A0A367IX54</accession>
<organism evidence="7 8">
    <name type="scientific">Rhizopus stolonifer</name>
    <name type="common">Rhizopus nigricans</name>
    <dbReference type="NCBI Taxonomy" id="4846"/>
    <lineage>
        <taxon>Eukaryota</taxon>
        <taxon>Fungi</taxon>
        <taxon>Fungi incertae sedis</taxon>
        <taxon>Mucoromycota</taxon>
        <taxon>Mucoromycotina</taxon>
        <taxon>Mucoromycetes</taxon>
        <taxon>Mucorales</taxon>
        <taxon>Mucorineae</taxon>
        <taxon>Rhizopodaceae</taxon>
        <taxon>Rhizopus</taxon>
    </lineage>
</organism>
<dbReference type="InterPro" id="IPR012590">
    <property type="entry name" value="POPLD_dom"/>
</dbReference>
<dbReference type="GO" id="GO:0001682">
    <property type="term" value="P:tRNA 5'-leader removal"/>
    <property type="evidence" value="ECO:0007669"/>
    <property type="project" value="InterPro"/>
</dbReference>
<dbReference type="GO" id="GO:0000172">
    <property type="term" value="C:ribonuclease MRP complex"/>
    <property type="evidence" value="ECO:0007669"/>
    <property type="project" value="InterPro"/>
</dbReference>
<keyword evidence="2" id="KW-0819">tRNA processing</keyword>
<dbReference type="PANTHER" id="PTHR22731">
    <property type="entry name" value="RIBONUCLEASES P/MRP PROTEIN SUBUNIT POP1"/>
    <property type="match status" value="1"/>
</dbReference>
<evidence type="ECO:0000259" key="4">
    <source>
        <dbReference type="Pfam" id="PF06978"/>
    </source>
</evidence>
<evidence type="ECO:0000259" key="6">
    <source>
        <dbReference type="Pfam" id="PF22770"/>
    </source>
</evidence>
<sequence>SHNINRLPARLRAKAAREAFKSAPGSKLVRKKIKKIKTPKNTVQEFLRRQKSKKWLETHMWHTKRMKMNDIWGYRIASRPNTKSVRITYRSFTRLSIVHDASYMGCIELKGNTEEIIRALDTVTDAGSPSVGSERYIKGNRLGSTHLYEYLGYPTKLICPITFLWKPSKDALWLWAHPSAFNEAMIFIKKALQETKSNNVHISDLRDDILRFDLTGPRSTALLQAILDPVADQDIKGNQVWQDLSQLRSSSSLSPGSVIGLVVNDPRLRFPQKVPPRTNEISAKEQQNIMHILENWPKDIADTSIWDKQTREMLFNTRIPEYALNLRRENNMIPGTKLEPTAEDSKIPILLIQRGEPAFNTPNVVQNSLASNEYIQGWTLILPRGFGMAFWKSLIFAGARVAGYDDIRAMHFESGFPSFPQDYPGTRAFEAHRSFIKTSLESAWQKRPPAKRVNYKKRGIDHPFECAFETLSSVEHMEIEPECNLPIRPHYALIHGRPFVSSVISDSEDYNQKLELYSTKQGIHLQPLILEDALVKIRLRYIDRGKPAPNALVYMIRDNEIYNQCASAVRCRSSIKANKRKLKEFIEAQSDRKKEPIPMPTRADHIGYITKGDFSLSLGYGFGIGACTVTSIREIDSLDQL</sequence>
<evidence type="ECO:0000256" key="3">
    <source>
        <dbReference type="ARBA" id="ARBA00023242"/>
    </source>
</evidence>
<gene>
    <name evidence="7" type="ORF">CU098_000584</name>
</gene>
<feature type="non-terminal residue" evidence="7">
    <location>
        <position position="1"/>
    </location>
</feature>
<evidence type="ECO:0000259" key="5">
    <source>
        <dbReference type="Pfam" id="PF08170"/>
    </source>
</evidence>
<dbReference type="AlphaFoldDB" id="A0A367IX54"/>
<feature type="domain" description="Pop1 N-terminal" evidence="4">
    <location>
        <begin position="31"/>
        <end position="112"/>
    </location>
</feature>
<name>A0A367IX54_RHIST</name>
<dbReference type="EMBL" id="PJQM01005251">
    <property type="protein sequence ID" value="RCH82061.1"/>
    <property type="molecule type" value="Genomic_DNA"/>
</dbReference>
<dbReference type="GO" id="GO:0005655">
    <property type="term" value="C:nucleolar ribonuclease P complex"/>
    <property type="evidence" value="ECO:0007669"/>
    <property type="project" value="InterPro"/>
</dbReference>
<dbReference type="Pfam" id="PF08170">
    <property type="entry name" value="POPLD"/>
    <property type="match status" value="1"/>
</dbReference>
<dbReference type="Gene3D" id="3.30.1360.120">
    <property type="entry name" value="Probable tRNA modification gtpase trme, domain 1"/>
    <property type="match status" value="1"/>
</dbReference>
<evidence type="ECO:0000313" key="7">
    <source>
        <dbReference type="EMBL" id="RCH82061.1"/>
    </source>
</evidence>
<dbReference type="STRING" id="4846.A0A367IX54"/>
<reference evidence="7 8" key="1">
    <citation type="journal article" date="2018" name="G3 (Bethesda)">
        <title>Phylogenetic and Phylogenomic Definition of Rhizopus Species.</title>
        <authorList>
            <person name="Gryganskyi A.P."/>
            <person name="Golan J."/>
            <person name="Dolatabadi S."/>
            <person name="Mondo S."/>
            <person name="Robb S."/>
            <person name="Idnurm A."/>
            <person name="Muszewska A."/>
            <person name="Steczkiewicz K."/>
            <person name="Masonjones S."/>
            <person name="Liao H.L."/>
            <person name="Gajdeczka M.T."/>
            <person name="Anike F."/>
            <person name="Vuek A."/>
            <person name="Anishchenko I.M."/>
            <person name="Voigt K."/>
            <person name="de Hoog G.S."/>
            <person name="Smith M.E."/>
            <person name="Heitman J."/>
            <person name="Vilgalys R."/>
            <person name="Stajich J.E."/>
        </authorList>
    </citation>
    <scope>NUCLEOTIDE SEQUENCE [LARGE SCALE GENOMIC DNA]</scope>
    <source>
        <strain evidence="7 8">LSU 92-RS-03</strain>
    </source>
</reference>
<proteinExistence type="predicted"/>
<dbReference type="OrthoDB" id="442863at2759"/>
<dbReference type="InterPro" id="IPR055079">
    <property type="entry name" value="POP1_C"/>
</dbReference>
<evidence type="ECO:0000256" key="1">
    <source>
        <dbReference type="ARBA" id="ARBA00004123"/>
    </source>
</evidence>
<dbReference type="Pfam" id="PF22770">
    <property type="entry name" value="POP1_C"/>
    <property type="match status" value="1"/>
</dbReference>
<dbReference type="Proteomes" id="UP000253551">
    <property type="component" value="Unassembled WGS sequence"/>
</dbReference>
<keyword evidence="8" id="KW-1185">Reference proteome</keyword>
<protein>
    <submittedName>
        <fullName evidence="7">Uncharacterized protein</fullName>
    </submittedName>
</protein>
<comment type="caution">
    <text evidence="7">The sequence shown here is derived from an EMBL/GenBank/DDBJ whole genome shotgun (WGS) entry which is preliminary data.</text>
</comment>
<comment type="subcellular location">
    <subcellularLocation>
        <location evidence="1">Nucleus</location>
    </subcellularLocation>
</comment>
<dbReference type="InterPro" id="IPR027266">
    <property type="entry name" value="TrmE/GcvT-like"/>
</dbReference>
<keyword evidence="3" id="KW-0539">Nucleus</keyword>
<evidence type="ECO:0000313" key="8">
    <source>
        <dbReference type="Proteomes" id="UP000253551"/>
    </source>
</evidence>